<evidence type="ECO:0000313" key="2">
    <source>
        <dbReference type="EMBL" id="AIB16453.1"/>
    </source>
</evidence>
<organism evidence="2 3">
    <name type="scientific">Azospirillum argentinense</name>
    <dbReference type="NCBI Taxonomy" id="2970906"/>
    <lineage>
        <taxon>Bacteria</taxon>
        <taxon>Pseudomonadati</taxon>
        <taxon>Pseudomonadota</taxon>
        <taxon>Alphaproteobacteria</taxon>
        <taxon>Rhodospirillales</taxon>
        <taxon>Azospirillaceae</taxon>
        <taxon>Azospirillum</taxon>
    </lineage>
</organism>
<dbReference type="Gene3D" id="1.10.10.10">
    <property type="entry name" value="Winged helix-like DNA-binding domain superfamily/Winged helix DNA-binding domain"/>
    <property type="match status" value="1"/>
</dbReference>
<dbReference type="InterPro" id="IPR016032">
    <property type="entry name" value="Sig_transdc_resp-reg_C-effctor"/>
</dbReference>
<dbReference type="AlphaFoldDB" id="A0A060DZP2"/>
<protein>
    <recommendedName>
        <fullName evidence="1">HTH luxR-type domain-containing protein</fullName>
    </recommendedName>
</protein>
<dbReference type="RefSeq" id="WP_040138215.1">
    <property type="nucleotide sequence ID" value="NZ_CP007797.1"/>
</dbReference>
<feature type="domain" description="HTH luxR-type" evidence="1">
    <location>
        <begin position="283"/>
        <end position="340"/>
    </location>
</feature>
<dbReference type="SUPFAM" id="SSF46894">
    <property type="entry name" value="C-terminal effector domain of the bipartite response regulators"/>
    <property type="match status" value="1"/>
</dbReference>
<gene>
    <name evidence="2" type="ORF">ABAZ39_31900</name>
</gene>
<accession>A0A060DZP2</accession>
<dbReference type="Proteomes" id="UP000027186">
    <property type="component" value="Plasmid AbAZ39_p4"/>
</dbReference>
<name>A0A060DZP2_9PROT</name>
<dbReference type="InterPro" id="IPR000792">
    <property type="entry name" value="Tscrpt_reg_LuxR_C"/>
</dbReference>
<proteinExistence type="predicted"/>
<dbReference type="EMBL" id="CP007797">
    <property type="protein sequence ID" value="AIB16453.1"/>
    <property type="molecule type" value="Genomic_DNA"/>
</dbReference>
<evidence type="ECO:0000313" key="3">
    <source>
        <dbReference type="Proteomes" id="UP000027186"/>
    </source>
</evidence>
<evidence type="ECO:0000259" key="1">
    <source>
        <dbReference type="SMART" id="SM00421"/>
    </source>
</evidence>
<dbReference type="SMART" id="SM00421">
    <property type="entry name" value="HTH_LUXR"/>
    <property type="match status" value="1"/>
</dbReference>
<keyword evidence="2" id="KW-0614">Plasmid</keyword>
<dbReference type="InterPro" id="IPR036388">
    <property type="entry name" value="WH-like_DNA-bd_sf"/>
</dbReference>
<dbReference type="GO" id="GO:0003677">
    <property type="term" value="F:DNA binding"/>
    <property type="evidence" value="ECO:0007669"/>
    <property type="project" value="InterPro"/>
</dbReference>
<dbReference type="KEGG" id="abq:ABAZ39_31900"/>
<sequence length="351" mass="39119">MSDLVHDLSGRARDMNAGLAVFDRSDTLLATNDKQKTIYPFIDYSRAVTFRDIVWECVRHKKFGSDTIYSDPDRWIGYAEDLRRFNRFWQSFTLHSDGRVIQITYERLDDTDGWWYQIRRDVTSNVLENFRSGFDSLISLNGGGVLPQAAQPSFVVRLLDALPYPAALLTPRCQVIDGNQSFASILSRGDGLSMVGGRLCIPGAPNEQMELAKRAAGFFRRRTRTPITLRVSRQDQPSPYFATLSEPPAQSVGNGTPMTGILLLTLVDPDVLPNVSVRAVAELLQITGSEAEIALALCSGRSVDEIAEDRGVERRTVYNQVSSILGKTGLRNQAGIVRQVTTICWHFGSRV</sequence>
<reference evidence="2 3" key="1">
    <citation type="journal article" date="2014" name="Genome Announc.">
        <title>Complete Genome Sequence of the Model Rhizosphere Strain Azospirillum brasilense Az39, Successfully Applied in Agriculture.</title>
        <authorList>
            <person name="Rivera D."/>
            <person name="Revale S."/>
            <person name="Molina R."/>
            <person name="Gualpa J."/>
            <person name="Puente M."/>
            <person name="Maroniche G."/>
            <person name="Paris G."/>
            <person name="Baker D."/>
            <person name="Clavijo B."/>
            <person name="McLay K."/>
            <person name="Spaepen S."/>
            <person name="Perticari A."/>
            <person name="Vazquez M."/>
            <person name="Wisniewski-Dye F."/>
            <person name="Watkins C."/>
            <person name="Martinez-Abarca F."/>
            <person name="Vanderleyden J."/>
            <person name="Cassan F."/>
        </authorList>
    </citation>
    <scope>NUCLEOTIDE SEQUENCE [LARGE SCALE GENOMIC DNA]</scope>
    <source>
        <strain evidence="2 3">Az39</strain>
        <plasmid evidence="2">AbAZ39_p4</plasmid>
    </source>
</reference>
<dbReference type="GO" id="GO:0006355">
    <property type="term" value="P:regulation of DNA-templated transcription"/>
    <property type="evidence" value="ECO:0007669"/>
    <property type="project" value="InterPro"/>
</dbReference>
<geneLocation type="plasmid" evidence="2 3">
    <name>AbAZ39_p4</name>
</geneLocation>